<gene>
    <name evidence="2" type="ORF">UK23_02190</name>
</gene>
<accession>A0A0F0HGH0</accession>
<dbReference type="EMBL" id="JYJG01000007">
    <property type="protein sequence ID" value="KJK52798.1"/>
    <property type="molecule type" value="Genomic_DNA"/>
</dbReference>
<dbReference type="RefSeq" id="WP_045309644.1">
    <property type="nucleotide sequence ID" value="NZ_JYJG01000007.1"/>
</dbReference>
<comment type="caution">
    <text evidence="2">The sequence shown here is derived from an EMBL/GenBank/DDBJ whole genome shotgun (WGS) entry which is preliminary data.</text>
</comment>
<keyword evidence="1" id="KW-0732">Signal</keyword>
<dbReference type="PROSITE" id="PS51257">
    <property type="entry name" value="PROKAR_LIPOPROTEIN"/>
    <property type="match status" value="1"/>
</dbReference>
<reference evidence="2 3" key="1">
    <citation type="submission" date="2015-02" db="EMBL/GenBank/DDBJ databases">
        <authorList>
            <person name="Ju K.-S."/>
            <person name="Doroghazi J.R."/>
            <person name="Metcalf W."/>
        </authorList>
    </citation>
    <scope>NUCLEOTIDE SEQUENCE [LARGE SCALE GENOMIC DNA]</scope>
    <source>
        <strain evidence="2 3">NRRL B-16140</strain>
    </source>
</reference>
<evidence type="ECO:0000256" key="1">
    <source>
        <dbReference type="SAM" id="SignalP"/>
    </source>
</evidence>
<evidence type="ECO:0000313" key="3">
    <source>
        <dbReference type="Proteomes" id="UP000033393"/>
    </source>
</evidence>
<dbReference type="PATRIC" id="fig|68170.10.peg.3611"/>
<protein>
    <recommendedName>
        <fullName evidence="4">Lipoprotein</fullName>
    </recommendedName>
</protein>
<organism evidence="2 3">
    <name type="scientific">Lentzea aerocolonigenes</name>
    <name type="common">Lechevalieria aerocolonigenes</name>
    <name type="synonym">Saccharothrix aerocolonigenes</name>
    <dbReference type="NCBI Taxonomy" id="68170"/>
    <lineage>
        <taxon>Bacteria</taxon>
        <taxon>Bacillati</taxon>
        <taxon>Actinomycetota</taxon>
        <taxon>Actinomycetes</taxon>
        <taxon>Pseudonocardiales</taxon>
        <taxon>Pseudonocardiaceae</taxon>
        <taxon>Lentzea</taxon>
    </lineage>
</organism>
<feature type="signal peptide" evidence="1">
    <location>
        <begin position="1"/>
        <end position="17"/>
    </location>
</feature>
<name>A0A0F0HGH0_LENAE</name>
<feature type="chain" id="PRO_5039100311" description="Lipoprotein" evidence="1">
    <location>
        <begin position="18"/>
        <end position="153"/>
    </location>
</feature>
<dbReference type="Proteomes" id="UP000033393">
    <property type="component" value="Unassembled WGS sequence"/>
</dbReference>
<evidence type="ECO:0008006" key="4">
    <source>
        <dbReference type="Google" id="ProtNLM"/>
    </source>
</evidence>
<dbReference type="AlphaFoldDB" id="A0A0F0HGH0"/>
<proteinExistence type="predicted"/>
<sequence>MTRLRAVVALYALVLLAGCQRGPTETEKLDSTNNELGKKIVADWQAVSGVAAAKYDYHRTVSTMGLGFDAALKPESASDTLVQELVEIAKRDYWQSTADIPLAAAIFRSGELPETPVKDKSIIMFDGPIKIDMYDKAQVAEMNAKYGPKPEKK</sequence>
<keyword evidence="3" id="KW-1185">Reference proteome</keyword>
<evidence type="ECO:0000313" key="2">
    <source>
        <dbReference type="EMBL" id="KJK52798.1"/>
    </source>
</evidence>